<proteinExistence type="predicted"/>
<dbReference type="AlphaFoldDB" id="A0A381L0Q9"/>
<dbReference type="EMBL" id="UIGY01000001">
    <property type="protein sequence ID" value="SUZ07508.1"/>
    <property type="molecule type" value="Genomic_DNA"/>
</dbReference>
<feature type="non-terminal residue" evidence="2">
    <location>
        <position position="52"/>
    </location>
</feature>
<protein>
    <submittedName>
        <fullName evidence="2">Bgt-20157-2</fullName>
    </submittedName>
</protein>
<feature type="region of interest" description="Disordered" evidence="1">
    <location>
        <begin position="1"/>
        <end position="27"/>
    </location>
</feature>
<name>A0A381L0Q9_BLUGR</name>
<feature type="non-terminal residue" evidence="2">
    <location>
        <position position="1"/>
    </location>
</feature>
<sequence>IREKIKRRRVKSRAERQIPNKNNDNPKEGAWIMEELILVSEDRQKNDNVGLN</sequence>
<gene>
    <name evidence="2" type="ORF">BGT96224V2_LOCUS190</name>
</gene>
<evidence type="ECO:0000313" key="2">
    <source>
        <dbReference type="EMBL" id="SUZ07508.1"/>
    </source>
</evidence>
<feature type="compositionally biased region" description="Basic residues" evidence="1">
    <location>
        <begin position="1"/>
        <end position="11"/>
    </location>
</feature>
<evidence type="ECO:0000256" key="1">
    <source>
        <dbReference type="SAM" id="MobiDB-lite"/>
    </source>
</evidence>
<accession>A0A381L0Q9</accession>
<reference evidence="2" key="1">
    <citation type="submission" date="2018-07" db="EMBL/GenBank/DDBJ databases">
        <authorList>
            <person name="Quirk P.G."/>
            <person name="Krulwich T.A."/>
        </authorList>
    </citation>
    <scope>NUCLEOTIDE SEQUENCE</scope>
    <source>
        <strain evidence="2">96224</strain>
    </source>
</reference>
<organism evidence="2">
    <name type="scientific">Blumeria graminis f. sp. tritici 96224</name>
    <dbReference type="NCBI Taxonomy" id="1268274"/>
    <lineage>
        <taxon>Eukaryota</taxon>
        <taxon>Fungi</taxon>
        <taxon>Dikarya</taxon>
        <taxon>Ascomycota</taxon>
        <taxon>Pezizomycotina</taxon>
        <taxon>Leotiomycetes</taxon>
        <taxon>Erysiphales</taxon>
        <taxon>Erysiphaceae</taxon>
        <taxon>Blumeria</taxon>
    </lineage>
</organism>